<proteinExistence type="predicted"/>
<keyword evidence="1" id="KW-0472">Membrane</keyword>
<dbReference type="GeneID" id="83704126"/>
<reference evidence="3 4" key="1">
    <citation type="submission" date="2018-12" db="EMBL/GenBank/DDBJ databases">
        <authorList>
            <consortium name="Pathogen Informatics"/>
        </authorList>
    </citation>
    <scope>NUCLEOTIDE SEQUENCE [LARGE SCALE GENOMIC DNA]</scope>
    <source>
        <strain evidence="3 4">NCTC6180</strain>
    </source>
</reference>
<feature type="transmembrane region" description="Helical" evidence="1">
    <location>
        <begin position="53"/>
        <end position="77"/>
    </location>
</feature>
<dbReference type="Proteomes" id="UP000269903">
    <property type="component" value="Chromosome"/>
</dbReference>
<gene>
    <name evidence="3" type="ORF">NCTC6180_01621</name>
</gene>
<keyword evidence="1" id="KW-0812">Transmembrane</keyword>
<evidence type="ECO:0000256" key="2">
    <source>
        <dbReference type="SAM" id="SignalP"/>
    </source>
</evidence>
<dbReference type="InterPro" id="IPR007039">
    <property type="entry name" value="TrbC/VirB2"/>
</dbReference>
<name>A0A7Z8ZY02_STRSZ</name>
<feature type="chain" id="PRO_5044441474" evidence="2">
    <location>
        <begin position="38"/>
        <end position="115"/>
    </location>
</feature>
<sequence>MQYHLTPFFKQLKESRKRYWLSLSLFLTSLLSQTAYADDPFAKTQNLANQGITKFQTVSVAVFGVALVATGLVYGFSGRETKASIKKHWIHILVAIVVVTLGPAIVQFIIDFVKS</sequence>
<evidence type="ECO:0000313" key="4">
    <source>
        <dbReference type="Proteomes" id="UP000269903"/>
    </source>
</evidence>
<dbReference type="RefSeq" id="WP_001199271.1">
    <property type="nucleotide sequence ID" value="NZ_CP065054.1"/>
</dbReference>
<keyword evidence="2" id="KW-0732">Signal</keyword>
<dbReference type="AlphaFoldDB" id="A0A7Z8ZY02"/>
<evidence type="ECO:0000313" key="3">
    <source>
        <dbReference type="EMBL" id="VEF08867.1"/>
    </source>
</evidence>
<feature type="signal peptide" evidence="2">
    <location>
        <begin position="1"/>
        <end position="37"/>
    </location>
</feature>
<accession>A0A7Z8ZY02</accession>
<protein>
    <submittedName>
        <fullName evidence="3">TrbC/VIRB2 family membrane protein</fullName>
    </submittedName>
</protein>
<dbReference type="EMBL" id="LR134317">
    <property type="protein sequence ID" value="VEF08867.1"/>
    <property type="molecule type" value="Genomic_DNA"/>
</dbReference>
<feature type="transmembrane region" description="Helical" evidence="1">
    <location>
        <begin position="89"/>
        <end position="110"/>
    </location>
</feature>
<keyword evidence="1" id="KW-1133">Transmembrane helix</keyword>
<organism evidence="3 4">
    <name type="scientific">Streptococcus equi subsp. zooepidemicus</name>
    <dbReference type="NCBI Taxonomy" id="40041"/>
    <lineage>
        <taxon>Bacteria</taxon>
        <taxon>Bacillati</taxon>
        <taxon>Bacillota</taxon>
        <taxon>Bacilli</taxon>
        <taxon>Lactobacillales</taxon>
        <taxon>Streptococcaceae</taxon>
        <taxon>Streptococcus</taxon>
    </lineage>
</organism>
<evidence type="ECO:0000256" key="1">
    <source>
        <dbReference type="SAM" id="Phobius"/>
    </source>
</evidence>
<dbReference type="Pfam" id="PF04956">
    <property type="entry name" value="TrbC"/>
    <property type="match status" value="1"/>
</dbReference>